<name>A0A0A9AN58_ARUDO</name>
<sequence>MGMTMYTANGLPALILLATLSAISIGTRLLAPGCL</sequence>
<protein>
    <submittedName>
        <fullName evidence="1">Uncharacterized protein</fullName>
    </submittedName>
</protein>
<organism evidence="1">
    <name type="scientific">Arundo donax</name>
    <name type="common">Giant reed</name>
    <name type="synonym">Donax arundinaceus</name>
    <dbReference type="NCBI Taxonomy" id="35708"/>
    <lineage>
        <taxon>Eukaryota</taxon>
        <taxon>Viridiplantae</taxon>
        <taxon>Streptophyta</taxon>
        <taxon>Embryophyta</taxon>
        <taxon>Tracheophyta</taxon>
        <taxon>Spermatophyta</taxon>
        <taxon>Magnoliopsida</taxon>
        <taxon>Liliopsida</taxon>
        <taxon>Poales</taxon>
        <taxon>Poaceae</taxon>
        <taxon>PACMAD clade</taxon>
        <taxon>Arundinoideae</taxon>
        <taxon>Arundineae</taxon>
        <taxon>Arundo</taxon>
    </lineage>
</organism>
<reference evidence="1" key="1">
    <citation type="submission" date="2014-09" db="EMBL/GenBank/DDBJ databases">
        <authorList>
            <person name="Magalhaes I.L.F."/>
            <person name="Oliveira U."/>
            <person name="Santos F.R."/>
            <person name="Vidigal T.H.D.A."/>
            <person name="Brescovit A.D."/>
            <person name="Santos A.J."/>
        </authorList>
    </citation>
    <scope>NUCLEOTIDE SEQUENCE</scope>
    <source>
        <tissue evidence="1">Shoot tissue taken approximately 20 cm above the soil surface</tissue>
    </source>
</reference>
<proteinExistence type="predicted"/>
<dbReference type="EMBL" id="GBRH01246577">
    <property type="protein sequence ID" value="JAD51318.1"/>
    <property type="molecule type" value="Transcribed_RNA"/>
</dbReference>
<accession>A0A0A9AN58</accession>
<evidence type="ECO:0000313" key="1">
    <source>
        <dbReference type="EMBL" id="JAD51318.1"/>
    </source>
</evidence>
<dbReference type="AlphaFoldDB" id="A0A0A9AN58"/>
<reference evidence="1" key="2">
    <citation type="journal article" date="2015" name="Data Brief">
        <title>Shoot transcriptome of the giant reed, Arundo donax.</title>
        <authorList>
            <person name="Barrero R.A."/>
            <person name="Guerrero F.D."/>
            <person name="Moolhuijzen P."/>
            <person name="Goolsby J.A."/>
            <person name="Tidwell J."/>
            <person name="Bellgard S.E."/>
            <person name="Bellgard M.I."/>
        </authorList>
    </citation>
    <scope>NUCLEOTIDE SEQUENCE</scope>
    <source>
        <tissue evidence="1">Shoot tissue taken approximately 20 cm above the soil surface</tissue>
    </source>
</reference>